<gene>
    <name evidence="4" type="ORF">H0921_17300</name>
</gene>
<dbReference type="InterPro" id="IPR019734">
    <property type="entry name" value="TPR_rpt"/>
</dbReference>
<sequence>MTTWQTFLRSPKMVGGLGAAVLFAILGLIYWLLPAEVPTPPSGVPPANLQPDPPPPDPRLDPAVVFRNIRPEVQYVGDKACQDCHADISQTYQQHPMGRSATDRLALSLVERWEPPLTWTHGPYRLSIRSQASQRMHSVQPAEDLDGTAPYSVRLDVAIGSGTRGRSYLTFEHSALWQSPISWFSQEQRWDISPGFDLGQGGRRPVHADCLFCHVHHVEPISGAINRYREPLLPLQAAIGCERCHGPGQLHVQERSSGLPWEGIDTSIVNPRHLPASLQQDICRQCHLQGQVRVPRRGRQPWEYRPGLPWNQFVTVCVRNPEWSRELRSVGQFEQMESSRCFQASQGKLLCTTCHDPHAVPSPDERERFYRQRCLNCHARQSCSAPLAERHAQRDSCITCHMPRLSSANIAHTSITDHRIPRRPPPAVPGRAEPPPPDSLPIIPYRPPRQPPDPEQERDWAVALARLSVQLPPGLAARSLAQAAAPRLESALSLHCGDIDGWIALSEARGTLGEMSQAWQAAEYALQLQADHELALRRLVDSALALRRWDRAEAAVEQLLKHNPSCVDYHLLRAAVRLAQKQWELAERNCQQALAIHPCHPQAHLYLAVSYQQRGETAAARQHLQIALQLCTTVDQRQHFREWFRQQTRPAPP</sequence>
<dbReference type="EMBL" id="JACEFB010000022">
    <property type="protein sequence ID" value="MBA2227919.1"/>
    <property type="molecule type" value="Genomic_DNA"/>
</dbReference>
<keyword evidence="3" id="KW-0812">Transmembrane</keyword>
<comment type="caution">
    <text evidence="4">The sequence shown here is derived from an EMBL/GenBank/DDBJ whole genome shotgun (WGS) entry which is preliminary data.</text>
</comment>
<dbReference type="PANTHER" id="PTHR35038:SF8">
    <property type="entry name" value="C-TYPE POLYHEME CYTOCHROME OMCC"/>
    <property type="match status" value="1"/>
</dbReference>
<dbReference type="RefSeq" id="WP_194539782.1">
    <property type="nucleotide sequence ID" value="NZ_JACEFB010000022.1"/>
</dbReference>
<organism evidence="4 5">
    <name type="scientific">Thermogemmata fonticola</name>
    <dbReference type="NCBI Taxonomy" id="2755323"/>
    <lineage>
        <taxon>Bacteria</taxon>
        <taxon>Pseudomonadati</taxon>
        <taxon>Planctomycetota</taxon>
        <taxon>Planctomycetia</taxon>
        <taxon>Gemmatales</taxon>
        <taxon>Gemmataceae</taxon>
        <taxon>Thermogemmata</taxon>
    </lineage>
</organism>
<dbReference type="SUPFAM" id="SSF48695">
    <property type="entry name" value="Multiheme cytochromes"/>
    <property type="match status" value="1"/>
</dbReference>
<dbReference type="InterPro" id="IPR051829">
    <property type="entry name" value="Multiheme_Cytochr_ET"/>
</dbReference>
<keyword evidence="3" id="KW-1133">Transmembrane helix</keyword>
<feature type="region of interest" description="Disordered" evidence="2">
    <location>
        <begin position="411"/>
        <end position="457"/>
    </location>
</feature>
<dbReference type="PANTHER" id="PTHR35038">
    <property type="entry name" value="DISSIMILATORY SULFITE REDUCTASE SIRA"/>
    <property type="match status" value="1"/>
</dbReference>
<dbReference type="Gene3D" id="1.25.40.10">
    <property type="entry name" value="Tetratricopeptide repeat domain"/>
    <property type="match status" value="1"/>
</dbReference>
<dbReference type="Gene3D" id="1.10.1130.10">
    <property type="entry name" value="Flavocytochrome C3, Chain A"/>
    <property type="match status" value="1"/>
</dbReference>
<evidence type="ECO:0000256" key="3">
    <source>
        <dbReference type="SAM" id="Phobius"/>
    </source>
</evidence>
<dbReference type="Pfam" id="PF13432">
    <property type="entry name" value="TPR_16"/>
    <property type="match status" value="1"/>
</dbReference>
<keyword evidence="5" id="KW-1185">Reference proteome</keyword>
<feature type="transmembrane region" description="Helical" evidence="3">
    <location>
        <begin position="12"/>
        <end position="33"/>
    </location>
</feature>
<protein>
    <submittedName>
        <fullName evidence="4">Tetratricopeptide repeat protein</fullName>
    </submittedName>
</protein>
<evidence type="ECO:0000256" key="1">
    <source>
        <dbReference type="ARBA" id="ARBA00022729"/>
    </source>
</evidence>
<proteinExistence type="predicted"/>
<name>A0A7V9ADC0_9BACT</name>
<feature type="compositionally biased region" description="Pro residues" evidence="2">
    <location>
        <begin position="423"/>
        <end position="453"/>
    </location>
</feature>
<keyword evidence="3" id="KW-0472">Membrane</keyword>
<evidence type="ECO:0000313" key="5">
    <source>
        <dbReference type="Proteomes" id="UP000542342"/>
    </source>
</evidence>
<dbReference type="CDD" id="cd08168">
    <property type="entry name" value="Cytochrom_C3"/>
    <property type="match status" value="1"/>
</dbReference>
<reference evidence="4 5" key="1">
    <citation type="submission" date="2020-07" db="EMBL/GenBank/DDBJ databases">
        <title>Thermogemmata thermophila gen. nov., sp. nov., a novel moderate thermophilic planctomycete from a Kamchatka hot spring.</title>
        <authorList>
            <person name="Elcheninov A.G."/>
            <person name="Podosokorskaya O.A."/>
            <person name="Kovaleva O.L."/>
            <person name="Novikov A."/>
            <person name="Bonch-Osmolovskaya E.A."/>
            <person name="Toshchakov S.V."/>
            <person name="Kublanov I.V."/>
        </authorList>
    </citation>
    <scope>NUCLEOTIDE SEQUENCE [LARGE SCALE GENOMIC DNA]</scope>
    <source>
        <strain evidence="4 5">2918</strain>
    </source>
</reference>
<dbReference type="SMART" id="SM00028">
    <property type="entry name" value="TPR"/>
    <property type="match status" value="3"/>
</dbReference>
<dbReference type="InterPro" id="IPR036280">
    <property type="entry name" value="Multihaem_cyt_sf"/>
</dbReference>
<keyword evidence="1" id="KW-0732">Signal</keyword>
<accession>A0A7V9ADC0</accession>
<dbReference type="SUPFAM" id="SSF48452">
    <property type="entry name" value="TPR-like"/>
    <property type="match status" value="1"/>
</dbReference>
<dbReference type="Proteomes" id="UP000542342">
    <property type="component" value="Unassembled WGS sequence"/>
</dbReference>
<evidence type="ECO:0000256" key="2">
    <source>
        <dbReference type="SAM" id="MobiDB-lite"/>
    </source>
</evidence>
<dbReference type="InterPro" id="IPR011990">
    <property type="entry name" value="TPR-like_helical_dom_sf"/>
</dbReference>
<evidence type="ECO:0000313" key="4">
    <source>
        <dbReference type="EMBL" id="MBA2227919.1"/>
    </source>
</evidence>
<dbReference type="AlphaFoldDB" id="A0A7V9ADC0"/>